<dbReference type="Proteomes" id="UP001501470">
    <property type="component" value="Unassembled WGS sequence"/>
</dbReference>
<reference evidence="1 2" key="1">
    <citation type="journal article" date="2019" name="Int. J. Syst. Evol. Microbiol.">
        <title>The Global Catalogue of Microorganisms (GCM) 10K type strain sequencing project: providing services to taxonomists for standard genome sequencing and annotation.</title>
        <authorList>
            <consortium name="The Broad Institute Genomics Platform"/>
            <consortium name="The Broad Institute Genome Sequencing Center for Infectious Disease"/>
            <person name="Wu L."/>
            <person name="Ma J."/>
        </authorList>
    </citation>
    <scope>NUCLEOTIDE SEQUENCE [LARGE SCALE GENOMIC DNA]</scope>
    <source>
        <strain evidence="1 2">JCM 15933</strain>
    </source>
</reference>
<organism evidence="1 2">
    <name type="scientific">Dactylosporangium maewongense</name>
    <dbReference type="NCBI Taxonomy" id="634393"/>
    <lineage>
        <taxon>Bacteria</taxon>
        <taxon>Bacillati</taxon>
        <taxon>Actinomycetota</taxon>
        <taxon>Actinomycetes</taxon>
        <taxon>Micromonosporales</taxon>
        <taxon>Micromonosporaceae</taxon>
        <taxon>Dactylosporangium</taxon>
    </lineage>
</organism>
<dbReference type="RefSeq" id="WP_344510101.1">
    <property type="nucleotide sequence ID" value="NZ_BAAAQD010000023.1"/>
</dbReference>
<keyword evidence="2" id="KW-1185">Reference proteome</keyword>
<evidence type="ECO:0008006" key="3">
    <source>
        <dbReference type="Google" id="ProtNLM"/>
    </source>
</evidence>
<accession>A0ABN2C7Y6</accession>
<comment type="caution">
    <text evidence="1">The sequence shown here is derived from an EMBL/GenBank/DDBJ whole genome shotgun (WGS) entry which is preliminary data.</text>
</comment>
<gene>
    <name evidence="1" type="ORF">GCM10009827_088350</name>
</gene>
<sequence length="252" mass="26130">MNGPVTPPALLATADELDALAYGLAGAGFPGAGFPGLGPTLVAAAAPEQRAAVARRLTGGLRMRGIVQSCAGGWQVAPAYRELLDATLDPDLVVGVRVRTPAASTMTLVSRGRGAVVLHEATTDGDHRLRHSPTDLLTTVRDLLAAPAHPPHGAGAERLTRTELRRRVEHGPAAPFTHAVAGCRYAARVTPFGGAADGTYHAASAVLLAAESGPLWTVEVHDDTVAAEPVDDVTAWLRQLLLEPVPARANRG</sequence>
<protein>
    <recommendedName>
        <fullName evidence="3">ESX secretion-associated protein EspG</fullName>
    </recommendedName>
</protein>
<evidence type="ECO:0000313" key="1">
    <source>
        <dbReference type="EMBL" id="GAA1553915.1"/>
    </source>
</evidence>
<dbReference type="EMBL" id="BAAAQD010000023">
    <property type="protein sequence ID" value="GAA1553915.1"/>
    <property type="molecule type" value="Genomic_DNA"/>
</dbReference>
<name>A0ABN2C7Y6_9ACTN</name>
<evidence type="ECO:0000313" key="2">
    <source>
        <dbReference type="Proteomes" id="UP001501470"/>
    </source>
</evidence>
<proteinExistence type="predicted"/>